<name>A0ABT8C8C7_9BACT</name>
<proteinExistence type="predicted"/>
<evidence type="ECO:0000313" key="2">
    <source>
        <dbReference type="EMBL" id="MDN3688622.1"/>
    </source>
</evidence>
<dbReference type="EMBL" id="JAUFQS010000011">
    <property type="protein sequence ID" value="MDN3688622.1"/>
    <property type="molecule type" value="Genomic_DNA"/>
</dbReference>
<keyword evidence="1" id="KW-0732">Signal</keyword>
<sequence length="112" mass="12252">MKKSLIAALPLFCFLNFGCSLGGDDDVVTCSAQWSVDLEEEINALSQASIEHAQNQSQATCENLRNAAQSYLDALRPYGNCSSLTGQSRADWQDAVEEAENDIEEMECNPDT</sequence>
<gene>
    <name evidence="2" type="ORF">QWZ15_12335</name>
</gene>
<protein>
    <recommendedName>
        <fullName evidence="4">Lipoprotein</fullName>
    </recommendedName>
</protein>
<comment type="caution">
    <text evidence="2">The sequence shown here is derived from an EMBL/GenBank/DDBJ whole genome shotgun (WGS) entry which is preliminary data.</text>
</comment>
<dbReference type="Proteomes" id="UP001236663">
    <property type="component" value="Unassembled WGS sequence"/>
</dbReference>
<feature type="signal peptide" evidence="1">
    <location>
        <begin position="1"/>
        <end position="22"/>
    </location>
</feature>
<keyword evidence="3" id="KW-1185">Reference proteome</keyword>
<dbReference type="RefSeq" id="WP_163387141.1">
    <property type="nucleotide sequence ID" value="NZ_JAUFQS010000011.1"/>
</dbReference>
<evidence type="ECO:0000256" key="1">
    <source>
        <dbReference type="SAM" id="SignalP"/>
    </source>
</evidence>
<accession>A0ABT8C8C7</accession>
<reference evidence="3" key="1">
    <citation type="journal article" date="2019" name="Int. J. Syst. Evol. Microbiol.">
        <title>The Global Catalogue of Microorganisms (GCM) 10K type strain sequencing project: providing services to taxonomists for standard genome sequencing and annotation.</title>
        <authorList>
            <consortium name="The Broad Institute Genomics Platform"/>
            <consortium name="The Broad Institute Genome Sequencing Center for Infectious Disease"/>
            <person name="Wu L."/>
            <person name="Ma J."/>
        </authorList>
    </citation>
    <scope>NUCLEOTIDE SEQUENCE [LARGE SCALE GENOMIC DNA]</scope>
    <source>
        <strain evidence="3">CECT 7706</strain>
    </source>
</reference>
<evidence type="ECO:0008006" key="4">
    <source>
        <dbReference type="Google" id="ProtNLM"/>
    </source>
</evidence>
<organism evidence="2 3">
    <name type="scientific">Cyclobacterium jeungdonense</name>
    <dbReference type="NCBI Taxonomy" id="708087"/>
    <lineage>
        <taxon>Bacteria</taxon>
        <taxon>Pseudomonadati</taxon>
        <taxon>Bacteroidota</taxon>
        <taxon>Cytophagia</taxon>
        <taxon>Cytophagales</taxon>
        <taxon>Cyclobacteriaceae</taxon>
        <taxon>Cyclobacterium</taxon>
    </lineage>
</organism>
<evidence type="ECO:0000313" key="3">
    <source>
        <dbReference type="Proteomes" id="UP001236663"/>
    </source>
</evidence>
<feature type="chain" id="PRO_5046588432" description="Lipoprotein" evidence="1">
    <location>
        <begin position="23"/>
        <end position="112"/>
    </location>
</feature>